<dbReference type="RefSeq" id="WP_128635804.1">
    <property type="nucleotide sequence ID" value="NZ_RRCN01000002.1"/>
</dbReference>
<gene>
    <name evidence="2" type="ORF">EHV15_34540</name>
</gene>
<comment type="caution">
    <text evidence="2">The sequence shown here is derived from an EMBL/GenBank/DDBJ whole genome shotgun (WGS) entry which is preliminary data.</text>
</comment>
<dbReference type="Proteomes" id="UP000267017">
    <property type="component" value="Unassembled WGS sequence"/>
</dbReference>
<proteinExistence type="predicted"/>
<name>A0A3P3TC87_9BACL</name>
<sequence>MQRSAGREGRIIVSLKYLKTRFIIFLTTFVFIGILFSLQGYLDNQRGSIFLGKYIPTSKNDPLIFYDTKVLRASGIHNAQKIFAQKVFENKIKIVIVDEVGQKVDEESIHPGDKVTSKLIVDDTRKVIGIKFILMN</sequence>
<dbReference type="EMBL" id="RRCN01000002">
    <property type="protein sequence ID" value="RRJ54718.1"/>
    <property type="molecule type" value="Genomic_DNA"/>
</dbReference>
<dbReference type="AlphaFoldDB" id="A0A3P3TC87"/>
<keyword evidence="1" id="KW-0472">Membrane</keyword>
<evidence type="ECO:0000313" key="2">
    <source>
        <dbReference type="EMBL" id="RRJ54718.1"/>
    </source>
</evidence>
<feature type="transmembrane region" description="Helical" evidence="1">
    <location>
        <begin position="21"/>
        <end position="42"/>
    </location>
</feature>
<evidence type="ECO:0000256" key="1">
    <source>
        <dbReference type="SAM" id="Phobius"/>
    </source>
</evidence>
<accession>A0A3P3TC87</accession>
<reference evidence="2 3" key="1">
    <citation type="submission" date="2018-11" db="EMBL/GenBank/DDBJ databases">
        <title>Genome sequencing of Paenibacillus sp. KCOM 3021 (= ChDC PVNT-B20).</title>
        <authorList>
            <person name="Kook J.-K."/>
            <person name="Park S.-N."/>
            <person name="Lim Y.K."/>
        </authorList>
    </citation>
    <scope>NUCLEOTIDE SEQUENCE [LARGE SCALE GENOMIC DNA]</scope>
    <source>
        <strain evidence="2 3">KCOM 3021</strain>
    </source>
</reference>
<keyword evidence="1" id="KW-0812">Transmembrane</keyword>
<keyword evidence="1" id="KW-1133">Transmembrane helix</keyword>
<keyword evidence="3" id="KW-1185">Reference proteome</keyword>
<organism evidence="2 3">
    <name type="scientific">Paenibacillus oralis</name>
    <dbReference type="NCBI Taxonomy" id="2490856"/>
    <lineage>
        <taxon>Bacteria</taxon>
        <taxon>Bacillati</taxon>
        <taxon>Bacillota</taxon>
        <taxon>Bacilli</taxon>
        <taxon>Bacillales</taxon>
        <taxon>Paenibacillaceae</taxon>
        <taxon>Paenibacillus</taxon>
    </lineage>
</organism>
<evidence type="ECO:0000313" key="3">
    <source>
        <dbReference type="Proteomes" id="UP000267017"/>
    </source>
</evidence>
<protein>
    <submittedName>
        <fullName evidence="2">Uncharacterized protein</fullName>
    </submittedName>
</protein>